<sequence length="282" mass="30657">MRARRDLRESGGDASAVGSVFGLLPGRDWKFDLMQERHDEFRLAQLCGRKPLEEDCCRHSRRFGHDSFQRLKGRQMRPQPQYDLCVGLAITQPRDESFEYFAPGFFLQTEFQQVRLPDEPGSPVGLLIRDVPFGVERIGNALNADRSAVFGVQSGPSITSAAGACSVAHGRSWLLRARIEMAAAAGADHTVGRTHGRSRRRPFASDTGARLGVAQPAQACPLRAVYARATQAQPAGDHYEVSVVTSFAVADAAENALGFCQRFATASAVGRTQPHSPHPGGT</sequence>
<feature type="compositionally biased region" description="Basic residues" evidence="1">
    <location>
        <begin position="192"/>
        <end position="202"/>
    </location>
</feature>
<evidence type="ECO:0000256" key="1">
    <source>
        <dbReference type="SAM" id="MobiDB-lite"/>
    </source>
</evidence>
<accession>A0A4R7P611</accession>
<reference evidence="2 3" key="1">
    <citation type="submission" date="2019-03" db="EMBL/GenBank/DDBJ databases">
        <title>Genomic Encyclopedia of Type Strains, Phase IV (KMG-IV): sequencing the most valuable type-strain genomes for metagenomic binning, comparative biology and taxonomic classification.</title>
        <authorList>
            <person name="Goeker M."/>
        </authorList>
    </citation>
    <scope>NUCLEOTIDE SEQUENCE [LARGE SCALE GENOMIC DNA]</scope>
    <source>
        <strain evidence="2 3">DSM 26377</strain>
    </source>
</reference>
<organism evidence="2 3">
    <name type="scientific">Panacagrimonas perspica</name>
    <dbReference type="NCBI Taxonomy" id="381431"/>
    <lineage>
        <taxon>Bacteria</taxon>
        <taxon>Pseudomonadati</taxon>
        <taxon>Pseudomonadota</taxon>
        <taxon>Gammaproteobacteria</taxon>
        <taxon>Nevskiales</taxon>
        <taxon>Nevskiaceae</taxon>
        <taxon>Panacagrimonas</taxon>
    </lineage>
</organism>
<dbReference type="Proteomes" id="UP000295341">
    <property type="component" value="Unassembled WGS sequence"/>
</dbReference>
<dbReference type="RefSeq" id="WP_133882428.1">
    <property type="nucleotide sequence ID" value="NZ_MWIN01000018.1"/>
</dbReference>
<gene>
    <name evidence="2" type="ORF">DFR24_3292</name>
</gene>
<proteinExistence type="predicted"/>
<feature type="region of interest" description="Disordered" evidence="1">
    <location>
        <begin position="190"/>
        <end position="210"/>
    </location>
</feature>
<keyword evidence="3" id="KW-1185">Reference proteome</keyword>
<comment type="caution">
    <text evidence="2">The sequence shown here is derived from an EMBL/GenBank/DDBJ whole genome shotgun (WGS) entry which is preliminary data.</text>
</comment>
<evidence type="ECO:0000313" key="3">
    <source>
        <dbReference type="Proteomes" id="UP000295341"/>
    </source>
</evidence>
<evidence type="ECO:0000313" key="2">
    <source>
        <dbReference type="EMBL" id="TDU28912.1"/>
    </source>
</evidence>
<protein>
    <submittedName>
        <fullName evidence="2">Uncharacterized protein</fullName>
    </submittedName>
</protein>
<dbReference type="EMBL" id="SOBT01000009">
    <property type="protein sequence ID" value="TDU28912.1"/>
    <property type="molecule type" value="Genomic_DNA"/>
</dbReference>
<name>A0A4R7P611_9GAMM</name>
<dbReference type="AlphaFoldDB" id="A0A4R7P611"/>